<dbReference type="RefSeq" id="WP_237485362.1">
    <property type="nucleotide sequence ID" value="NZ_CAKLCM010000002.1"/>
</dbReference>
<keyword evidence="4" id="KW-0131">Cell cycle</keyword>
<dbReference type="PANTHER" id="PTHR38687">
    <property type="entry name" value="CELL DIVISION PROTEIN DEDD-RELATED"/>
    <property type="match status" value="1"/>
</dbReference>
<protein>
    <submittedName>
        <fullName evidence="4">Cell division protein FtsN</fullName>
    </submittedName>
</protein>
<dbReference type="Pfam" id="PF05036">
    <property type="entry name" value="SPOR"/>
    <property type="match status" value="1"/>
</dbReference>
<accession>A0ABM8ZJW6</accession>
<evidence type="ECO:0000256" key="1">
    <source>
        <dbReference type="SAM" id="MobiDB-lite"/>
    </source>
</evidence>
<keyword evidence="2" id="KW-0472">Membrane</keyword>
<keyword evidence="2" id="KW-1133">Transmembrane helix</keyword>
<dbReference type="Gene3D" id="3.30.70.1070">
    <property type="entry name" value="Sporulation related repeat"/>
    <property type="match status" value="1"/>
</dbReference>
<feature type="region of interest" description="Disordered" evidence="1">
    <location>
        <begin position="54"/>
        <end position="84"/>
    </location>
</feature>
<evidence type="ECO:0000313" key="4">
    <source>
        <dbReference type="EMBL" id="CAH0527225.1"/>
    </source>
</evidence>
<dbReference type="SUPFAM" id="SSF110997">
    <property type="entry name" value="Sporulation related repeat"/>
    <property type="match status" value="1"/>
</dbReference>
<reference evidence="4" key="1">
    <citation type="submission" date="2021-12" db="EMBL/GenBank/DDBJ databases">
        <authorList>
            <person name="Rodrigo-Torres L."/>
            <person name="Arahal R. D."/>
            <person name="Lucena T."/>
        </authorList>
    </citation>
    <scope>NUCLEOTIDE SEQUENCE</scope>
    <source>
        <strain evidence="4">CECT 8226</strain>
    </source>
</reference>
<dbReference type="EMBL" id="CAKLCM010000002">
    <property type="protein sequence ID" value="CAH0527225.1"/>
    <property type="molecule type" value="Genomic_DNA"/>
</dbReference>
<dbReference type="InterPro" id="IPR052521">
    <property type="entry name" value="Cell_div_SPOR-domain"/>
</dbReference>
<keyword evidence="4" id="KW-0132">Cell division</keyword>
<feature type="region of interest" description="Disordered" evidence="1">
    <location>
        <begin position="1"/>
        <end position="27"/>
    </location>
</feature>
<dbReference type="PANTHER" id="PTHR38687:SF2">
    <property type="entry name" value="CELL DIVISION PROTEIN FTSN"/>
    <property type="match status" value="1"/>
</dbReference>
<gene>
    <name evidence="4" type="primary">ftsN</name>
    <name evidence="4" type="ORF">VHP8226_02553</name>
</gene>
<sequence length="184" mass="20772">MANRDYVKRGKGSTRTSRKKAPSRKKPWRSGLLAIIATGVFAWGLYTLSSDPEPEIPAKSTPAVATQTEQKAKPKAQIPPPPEEKWDYVDTLPNREIEVQAKEQIKSKVPYIMQCGAYRTIAQAESRKLDIAFQGLSSQIVKKEGSSFHRVVLGPYSLKRDAERDKHKLQRAKIEPCKIWKEAL</sequence>
<dbReference type="InterPro" id="IPR007730">
    <property type="entry name" value="SPOR-like_dom"/>
</dbReference>
<name>A0ABM8ZJW6_9VIBR</name>
<comment type="caution">
    <text evidence="4">The sequence shown here is derived from an EMBL/GenBank/DDBJ whole genome shotgun (WGS) entry which is preliminary data.</text>
</comment>
<proteinExistence type="predicted"/>
<keyword evidence="2" id="KW-0812">Transmembrane</keyword>
<feature type="domain" description="SPOR" evidence="3">
    <location>
        <begin position="105"/>
        <end position="183"/>
    </location>
</feature>
<evidence type="ECO:0000256" key="2">
    <source>
        <dbReference type="SAM" id="Phobius"/>
    </source>
</evidence>
<evidence type="ECO:0000259" key="3">
    <source>
        <dbReference type="PROSITE" id="PS51724"/>
    </source>
</evidence>
<keyword evidence="5" id="KW-1185">Reference proteome</keyword>
<dbReference type="Proteomes" id="UP000838160">
    <property type="component" value="Unassembled WGS sequence"/>
</dbReference>
<dbReference type="GO" id="GO:0051301">
    <property type="term" value="P:cell division"/>
    <property type="evidence" value="ECO:0007669"/>
    <property type="project" value="UniProtKB-KW"/>
</dbReference>
<feature type="transmembrane region" description="Helical" evidence="2">
    <location>
        <begin position="28"/>
        <end position="46"/>
    </location>
</feature>
<feature type="compositionally biased region" description="Basic residues" evidence="1">
    <location>
        <begin position="9"/>
        <end position="27"/>
    </location>
</feature>
<dbReference type="InterPro" id="IPR036680">
    <property type="entry name" value="SPOR-like_sf"/>
</dbReference>
<organism evidence="4 5">
    <name type="scientific">Vibrio hippocampi</name>
    <dbReference type="NCBI Taxonomy" id="654686"/>
    <lineage>
        <taxon>Bacteria</taxon>
        <taxon>Pseudomonadati</taxon>
        <taxon>Pseudomonadota</taxon>
        <taxon>Gammaproteobacteria</taxon>
        <taxon>Vibrionales</taxon>
        <taxon>Vibrionaceae</taxon>
        <taxon>Vibrio</taxon>
    </lineage>
</organism>
<dbReference type="PROSITE" id="PS51724">
    <property type="entry name" value="SPOR"/>
    <property type="match status" value="1"/>
</dbReference>
<evidence type="ECO:0000313" key="5">
    <source>
        <dbReference type="Proteomes" id="UP000838160"/>
    </source>
</evidence>